<accession>A0A7W5ZMS6</accession>
<reference evidence="1 2" key="1">
    <citation type="submission" date="2020-08" db="EMBL/GenBank/DDBJ databases">
        <title>Genomic Encyclopedia of Type Strains, Phase IV (KMG-IV): sequencing the most valuable type-strain genomes for metagenomic binning, comparative biology and taxonomic classification.</title>
        <authorList>
            <person name="Goeker M."/>
        </authorList>
    </citation>
    <scope>NUCLEOTIDE SEQUENCE [LARGE SCALE GENOMIC DNA]</scope>
    <source>
        <strain evidence="1 2">DSM 17976</strain>
    </source>
</reference>
<name>A0A7W5ZMS6_9BACT</name>
<evidence type="ECO:0000313" key="2">
    <source>
        <dbReference type="Proteomes" id="UP000541352"/>
    </source>
</evidence>
<dbReference type="EMBL" id="JACIBY010000005">
    <property type="protein sequence ID" value="MBB3838594.1"/>
    <property type="molecule type" value="Genomic_DNA"/>
</dbReference>
<proteinExistence type="predicted"/>
<sequence length="60" mass="7134">MLWSRVISLQFVKLFVWKQNSCRLRQIKIMVRRVSLLKALRGYFYGTGKPTISNKILFVT</sequence>
<dbReference type="AlphaFoldDB" id="A0A7W5ZMS6"/>
<organism evidence="1 2">
    <name type="scientific">Runella defluvii</name>
    <dbReference type="NCBI Taxonomy" id="370973"/>
    <lineage>
        <taxon>Bacteria</taxon>
        <taxon>Pseudomonadati</taxon>
        <taxon>Bacteroidota</taxon>
        <taxon>Cytophagia</taxon>
        <taxon>Cytophagales</taxon>
        <taxon>Spirosomataceae</taxon>
        <taxon>Runella</taxon>
    </lineage>
</organism>
<evidence type="ECO:0000313" key="1">
    <source>
        <dbReference type="EMBL" id="MBB3838594.1"/>
    </source>
</evidence>
<dbReference type="Proteomes" id="UP000541352">
    <property type="component" value="Unassembled WGS sequence"/>
</dbReference>
<gene>
    <name evidence="1" type="ORF">FHS57_002600</name>
</gene>
<protein>
    <submittedName>
        <fullName evidence="1">Uncharacterized protein</fullName>
    </submittedName>
</protein>
<keyword evidence="2" id="KW-1185">Reference proteome</keyword>
<comment type="caution">
    <text evidence="1">The sequence shown here is derived from an EMBL/GenBank/DDBJ whole genome shotgun (WGS) entry which is preliminary data.</text>
</comment>